<dbReference type="SUPFAM" id="SSF52833">
    <property type="entry name" value="Thioredoxin-like"/>
    <property type="match status" value="1"/>
</dbReference>
<dbReference type="OrthoDB" id="9800597at2"/>
<dbReference type="Proteomes" id="UP001515100">
    <property type="component" value="Unassembled WGS sequence"/>
</dbReference>
<dbReference type="CDD" id="cd02980">
    <property type="entry name" value="TRX_Fd_family"/>
    <property type="match status" value="1"/>
</dbReference>
<dbReference type="EMBL" id="SDPP02000004">
    <property type="protein sequence ID" value="KAA1374927.1"/>
    <property type="molecule type" value="Genomic_DNA"/>
</dbReference>
<dbReference type="AlphaFoldDB" id="A0A641AJ76"/>
<organism evidence="1 2">
    <name type="scientific">Aeromicrobium fastidiosum</name>
    <dbReference type="NCBI Taxonomy" id="52699"/>
    <lineage>
        <taxon>Bacteria</taxon>
        <taxon>Bacillati</taxon>
        <taxon>Actinomycetota</taxon>
        <taxon>Actinomycetes</taxon>
        <taxon>Propionibacteriales</taxon>
        <taxon>Nocardioidaceae</taxon>
        <taxon>Aeromicrobium</taxon>
    </lineage>
</organism>
<dbReference type="Gene3D" id="3.40.30.10">
    <property type="entry name" value="Glutaredoxin"/>
    <property type="match status" value="1"/>
</dbReference>
<comment type="caution">
    <text evidence="1">The sequence shown here is derived from an EMBL/GenBank/DDBJ whole genome shotgun (WGS) entry which is preliminary data.</text>
</comment>
<name>A0A641AJ76_9ACTN</name>
<protein>
    <submittedName>
        <fullName evidence="1">(2Fe-2S) ferredoxin domain-containing protein</fullName>
    </submittedName>
</protein>
<gene>
    <name evidence="1" type="ORF">ESP62_016290</name>
</gene>
<keyword evidence="2" id="KW-1185">Reference proteome</keyword>
<reference evidence="1" key="1">
    <citation type="submission" date="2019-09" db="EMBL/GenBank/DDBJ databases">
        <authorList>
            <person name="Li J."/>
        </authorList>
    </citation>
    <scope>NUCLEOTIDE SEQUENCE [LARGE SCALE GENOMIC DNA]</scope>
    <source>
        <strain evidence="1">NRBC 14897</strain>
    </source>
</reference>
<evidence type="ECO:0000313" key="2">
    <source>
        <dbReference type="Proteomes" id="UP001515100"/>
    </source>
</evidence>
<evidence type="ECO:0000313" key="1">
    <source>
        <dbReference type="EMBL" id="KAA1374927.1"/>
    </source>
</evidence>
<accession>A0A641AJ76</accession>
<proteinExistence type="predicted"/>
<sequence>MTALVLVGMSIAEVNDRHVLAARAADEGATVAFLQHGEPSLVDELTRLAGDGVDVIRLEPVVLTDARSPGRSWVRRVAGHWLREARRRPTILVGGTPVTGEEAALTSSAWEHVPGHSRHLLVCRGPRCSARGAQQTSEAFDSALREAGLGDDDVLVTQTGCLFPCNQAPVVVLHPDDAWFGGVDEAAARRIVIERLGWGLSVSDLLLPRKKHQI</sequence>
<dbReference type="InterPro" id="IPR036249">
    <property type="entry name" value="Thioredoxin-like_sf"/>
</dbReference>
<dbReference type="RefSeq" id="WP_129185411.1">
    <property type="nucleotide sequence ID" value="NZ_JAGIOG010000001.1"/>
</dbReference>